<dbReference type="PANTHER" id="PTHR14845">
    <property type="entry name" value="COILED-COIL DOMAIN-CONTAINING 166"/>
    <property type="match status" value="1"/>
</dbReference>
<keyword evidence="13" id="KW-1185">Reference proteome</keyword>
<comment type="subcellular location">
    <subcellularLocation>
        <location evidence="1">Cytoplasm</location>
        <location evidence="1">Cytoskeleton</location>
        <location evidence="1">Cilium basal body</location>
    </subcellularLocation>
</comment>
<evidence type="ECO:0000256" key="5">
    <source>
        <dbReference type="ARBA" id="ARBA00023054"/>
    </source>
</evidence>
<keyword evidence="4" id="KW-0963">Cytoplasm</keyword>
<evidence type="ECO:0000256" key="6">
    <source>
        <dbReference type="ARBA" id="ARBA00023069"/>
    </source>
</evidence>
<name>A0A8C5R5D7_9ANUR</name>
<reference evidence="12" key="2">
    <citation type="submission" date="2025-09" db="UniProtKB">
        <authorList>
            <consortium name="Ensembl"/>
        </authorList>
    </citation>
    <scope>IDENTIFICATION</scope>
</reference>
<evidence type="ECO:0000259" key="11">
    <source>
        <dbReference type="Pfam" id="PF14988"/>
    </source>
</evidence>
<evidence type="ECO:0000313" key="12">
    <source>
        <dbReference type="Ensembl" id="ENSLLEP00000047180.1"/>
    </source>
</evidence>
<keyword evidence="5 10" id="KW-0175">Coiled coil</keyword>
<evidence type="ECO:0000256" key="10">
    <source>
        <dbReference type="SAM" id="Coils"/>
    </source>
</evidence>
<dbReference type="Proteomes" id="UP000694569">
    <property type="component" value="Unplaced"/>
</dbReference>
<protein>
    <recommendedName>
        <fullName evidence="3">Basal body-orientation factor 1</fullName>
    </recommendedName>
    <alternativeName>
        <fullName evidence="9">Coiled-coil domain-containing protein 176</fullName>
    </alternativeName>
</protein>
<dbReference type="InterPro" id="IPR032777">
    <property type="entry name" value="DUF4515"/>
</dbReference>
<dbReference type="Ensembl" id="ENSLLET00000049038.1">
    <property type="protein sequence ID" value="ENSLLEP00000047180.1"/>
    <property type="gene ID" value="ENSLLEG00000029827.1"/>
</dbReference>
<keyword evidence="6" id="KW-0969">Cilium</keyword>
<evidence type="ECO:0000256" key="4">
    <source>
        <dbReference type="ARBA" id="ARBA00022490"/>
    </source>
</evidence>
<comment type="similarity">
    <text evidence="2">Belongs to the BBOF1 family.</text>
</comment>
<dbReference type="GeneTree" id="ENSGT00940000154427"/>
<dbReference type="Pfam" id="PF14988">
    <property type="entry name" value="DUF4515"/>
    <property type="match status" value="1"/>
</dbReference>
<dbReference type="AlphaFoldDB" id="A0A8C5R5D7"/>
<feature type="coiled-coil region" evidence="10">
    <location>
        <begin position="98"/>
        <end position="213"/>
    </location>
</feature>
<dbReference type="PANTHER" id="PTHR14845:SF5">
    <property type="entry name" value="BASAL BODY-ORIENTATION FACTOR 1"/>
    <property type="match status" value="1"/>
</dbReference>
<accession>A0A8C5R5D7</accession>
<feature type="domain" description="DUF4515" evidence="11">
    <location>
        <begin position="9"/>
        <end position="132"/>
    </location>
</feature>
<evidence type="ECO:0000256" key="7">
    <source>
        <dbReference type="ARBA" id="ARBA00023212"/>
    </source>
</evidence>
<proteinExistence type="inferred from homology"/>
<keyword evidence="7" id="KW-0206">Cytoskeleton</keyword>
<evidence type="ECO:0000256" key="8">
    <source>
        <dbReference type="ARBA" id="ARBA00023273"/>
    </source>
</evidence>
<reference evidence="12" key="1">
    <citation type="submission" date="2025-08" db="UniProtKB">
        <authorList>
            <consortium name="Ensembl"/>
        </authorList>
    </citation>
    <scope>IDENTIFICATION</scope>
</reference>
<sequence length="359" mass="42228">MRAFLSEVKMAKEFKMQKAALENELEEVKEKLRTQIQAQELALSNMEKRFIQDKHRMKTEEEKRIMVLAETAHREAIKQLGESGRAVFKENVHLKKEYSYLLAEVEKLKNTKEKLQNEIALLLVNKETNEMLVKEKVVQSAKKKAQILELQENVKNLEAELQKKTMEVEGQILKKDSDSEVEAKNTEKFQKMLQLQEREINRVKKLSANILRERSDVEHFFLEALAHVKQEIISSRSHYRKEAQAVYQRKMNDAALGKEQYPKIRTFHNKEHSTNDVNQDLQDADKWNHLQARKVDIGDLTWEEKERVLRLLFAKMNNIHNREPERNENSIFITQKDTELMFPSVTLPEIHQGGCQVRA</sequence>
<feature type="coiled-coil region" evidence="10">
    <location>
        <begin position="11"/>
        <end position="49"/>
    </location>
</feature>
<evidence type="ECO:0000313" key="13">
    <source>
        <dbReference type="Proteomes" id="UP000694569"/>
    </source>
</evidence>
<evidence type="ECO:0000256" key="9">
    <source>
        <dbReference type="ARBA" id="ARBA00031573"/>
    </source>
</evidence>
<evidence type="ECO:0000256" key="2">
    <source>
        <dbReference type="ARBA" id="ARBA00007508"/>
    </source>
</evidence>
<evidence type="ECO:0000256" key="3">
    <source>
        <dbReference type="ARBA" id="ARBA00015392"/>
    </source>
</evidence>
<evidence type="ECO:0000256" key="1">
    <source>
        <dbReference type="ARBA" id="ARBA00004120"/>
    </source>
</evidence>
<keyword evidence="8" id="KW-0966">Cell projection</keyword>
<organism evidence="12 13">
    <name type="scientific">Leptobrachium leishanense</name>
    <name type="common">Leishan spiny toad</name>
    <dbReference type="NCBI Taxonomy" id="445787"/>
    <lineage>
        <taxon>Eukaryota</taxon>
        <taxon>Metazoa</taxon>
        <taxon>Chordata</taxon>
        <taxon>Craniata</taxon>
        <taxon>Vertebrata</taxon>
        <taxon>Euteleostomi</taxon>
        <taxon>Amphibia</taxon>
        <taxon>Batrachia</taxon>
        <taxon>Anura</taxon>
        <taxon>Pelobatoidea</taxon>
        <taxon>Megophryidae</taxon>
        <taxon>Leptobrachium</taxon>
    </lineage>
</organism>